<dbReference type="AlphaFoldDB" id="A0A9W9WZU8"/>
<dbReference type="Proteomes" id="UP001147760">
    <property type="component" value="Unassembled WGS sequence"/>
</dbReference>
<organism evidence="2 3">
    <name type="scientific">Penicillium desertorum</name>
    <dbReference type="NCBI Taxonomy" id="1303715"/>
    <lineage>
        <taxon>Eukaryota</taxon>
        <taxon>Fungi</taxon>
        <taxon>Dikarya</taxon>
        <taxon>Ascomycota</taxon>
        <taxon>Pezizomycotina</taxon>
        <taxon>Eurotiomycetes</taxon>
        <taxon>Eurotiomycetidae</taxon>
        <taxon>Eurotiales</taxon>
        <taxon>Aspergillaceae</taxon>
        <taxon>Penicillium</taxon>
    </lineage>
</organism>
<feature type="chain" id="PRO_5040851444" description="Small secreted protein" evidence="1">
    <location>
        <begin position="19"/>
        <end position="146"/>
    </location>
</feature>
<evidence type="ECO:0008006" key="4">
    <source>
        <dbReference type="Google" id="ProtNLM"/>
    </source>
</evidence>
<dbReference type="OrthoDB" id="160054at2759"/>
<gene>
    <name evidence="2" type="ORF">N7530_005332</name>
</gene>
<protein>
    <recommendedName>
        <fullName evidence="4">Small secreted protein</fullName>
    </recommendedName>
</protein>
<evidence type="ECO:0000313" key="2">
    <source>
        <dbReference type="EMBL" id="KAJ5479823.1"/>
    </source>
</evidence>
<name>A0A9W9WZU8_9EURO</name>
<proteinExistence type="predicted"/>
<keyword evidence="1" id="KW-0732">Signal</keyword>
<dbReference type="PANTHER" id="PTHR35396">
    <property type="entry name" value="SMALL SECRETED PROTEIN"/>
    <property type="match status" value="1"/>
</dbReference>
<reference evidence="2" key="2">
    <citation type="journal article" date="2023" name="IMA Fungus">
        <title>Comparative genomic study of the Penicillium genus elucidates a diverse pangenome and 15 lateral gene transfer events.</title>
        <authorList>
            <person name="Petersen C."/>
            <person name="Sorensen T."/>
            <person name="Nielsen M.R."/>
            <person name="Sondergaard T.E."/>
            <person name="Sorensen J.L."/>
            <person name="Fitzpatrick D.A."/>
            <person name="Frisvad J.C."/>
            <person name="Nielsen K.L."/>
        </authorList>
    </citation>
    <scope>NUCLEOTIDE SEQUENCE</scope>
    <source>
        <strain evidence="2">IBT 17660</strain>
    </source>
</reference>
<dbReference type="EMBL" id="JAPWDO010000003">
    <property type="protein sequence ID" value="KAJ5479823.1"/>
    <property type="molecule type" value="Genomic_DNA"/>
</dbReference>
<feature type="signal peptide" evidence="1">
    <location>
        <begin position="1"/>
        <end position="18"/>
    </location>
</feature>
<sequence length="146" mass="15543">MHFIKSIFFLAAPTIVAATLDPASSNTKGYKPSSLNCDAAKVSTAIQAAECSHNTRTSETQTFAVFETDHQYDANNGAPYGTCSAYTCTAPTSDELEEDSDYWVFYWSDAGESTGYGTTCIKDPQTGECGCENSDGTFVAGSDSCT</sequence>
<evidence type="ECO:0000313" key="3">
    <source>
        <dbReference type="Proteomes" id="UP001147760"/>
    </source>
</evidence>
<evidence type="ECO:0000256" key="1">
    <source>
        <dbReference type="SAM" id="SignalP"/>
    </source>
</evidence>
<dbReference type="PANTHER" id="PTHR35396:SF1">
    <property type="entry name" value="SMALL SECRETED PROTEIN"/>
    <property type="match status" value="1"/>
</dbReference>
<reference evidence="2" key="1">
    <citation type="submission" date="2022-12" db="EMBL/GenBank/DDBJ databases">
        <authorList>
            <person name="Petersen C."/>
        </authorList>
    </citation>
    <scope>NUCLEOTIDE SEQUENCE</scope>
    <source>
        <strain evidence="2">IBT 17660</strain>
    </source>
</reference>
<accession>A0A9W9WZU8</accession>
<comment type="caution">
    <text evidence="2">The sequence shown here is derived from an EMBL/GenBank/DDBJ whole genome shotgun (WGS) entry which is preliminary data.</text>
</comment>
<keyword evidence="3" id="KW-1185">Reference proteome</keyword>